<dbReference type="SUPFAM" id="SSF48403">
    <property type="entry name" value="Ankyrin repeat"/>
    <property type="match status" value="1"/>
</dbReference>
<dbReference type="PROSITE" id="PS50297">
    <property type="entry name" value="ANK_REP_REGION"/>
    <property type="match status" value="1"/>
</dbReference>
<evidence type="ECO:0000313" key="6">
    <source>
        <dbReference type="Proteomes" id="UP001497623"/>
    </source>
</evidence>
<gene>
    <name evidence="5" type="ORF">MNOR_LOCUS37247</name>
</gene>
<dbReference type="Proteomes" id="UP001497623">
    <property type="component" value="Unassembled WGS sequence"/>
</dbReference>
<dbReference type="InterPro" id="IPR036770">
    <property type="entry name" value="Ankyrin_rpt-contain_sf"/>
</dbReference>
<dbReference type="PANTHER" id="PTHR24201">
    <property type="entry name" value="ANK_REP_REGION DOMAIN-CONTAINING PROTEIN"/>
    <property type="match status" value="1"/>
</dbReference>
<dbReference type="AlphaFoldDB" id="A0AAV2SGX1"/>
<keyword evidence="6" id="KW-1185">Reference proteome</keyword>
<evidence type="ECO:0000256" key="1">
    <source>
        <dbReference type="ARBA" id="ARBA00022737"/>
    </source>
</evidence>
<evidence type="ECO:0000256" key="4">
    <source>
        <dbReference type="SAM" id="SignalP"/>
    </source>
</evidence>
<dbReference type="PROSITE" id="PS50088">
    <property type="entry name" value="ANK_REPEAT"/>
    <property type="match status" value="1"/>
</dbReference>
<organism evidence="5 6">
    <name type="scientific">Meganyctiphanes norvegica</name>
    <name type="common">Northern krill</name>
    <name type="synonym">Thysanopoda norvegica</name>
    <dbReference type="NCBI Taxonomy" id="48144"/>
    <lineage>
        <taxon>Eukaryota</taxon>
        <taxon>Metazoa</taxon>
        <taxon>Ecdysozoa</taxon>
        <taxon>Arthropoda</taxon>
        <taxon>Crustacea</taxon>
        <taxon>Multicrustacea</taxon>
        <taxon>Malacostraca</taxon>
        <taxon>Eumalacostraca</taxon>
        <taxon>Eucarida</taxon>
        <taxon>Euphausiacea</taxon>
        <taxon>Euphausiidae</taxon>
        <taxon>Meganyctiphanes</taxon>
    </lineage>
</organism>
<dbReference type="InterPro" id="IPR050776">
    <property type="entry name" value="Ank_Repeat/CDKN_Inhibitor"/>
</dbReference>
<dbReference type="SMART" id="SM00248">
    <property type="entry name" value="ANK"/>
    <property type="match status" value="2"/>
</dbReference>
<comment type="caution">
    <text evidence="5">The sequence shown here is derived from an EMBL/GenBank/DDBJ whole genome shotgun (WGS) entry which is preliminary data.</text>
</comment>
<dbReference type="Gene3D" id="1.25.40.20">
    <property type="entry name" value="Ankyrin repeat-containing domain"/>
    <property type="match status" value="1"/>
</dbReference>
<dbReference type="PANTHER" id="PTHR24201:SF15">
    <property type="entry name" value="ANKYRIN REPEAT DOMAIN-CONTAINING PROTEIN 66"/>
    <property type="match status" value="1"/>
</dbReference>
<reference evidence="5 6" key="1">
    <citation type="submission" date="2024-05" db="EMBL/GenBank/DDBJ databases">
        <authorList>
            <person name="Wallberg A."/>
        </authorList>
    </citation>
    <scope>NUCLEOTIDE SEQUENCE [LARGE SCALE GENOMIC DNA]</scope>
</reference>
<accession>A0AAV2SGX1</accession>
<keyword evidence="4" id="KW-0732">Signal</keyword>
<proteinExistence type="predicted"/>
<feature type="non-terminal residue" evidence="5">
    <location>
        <position position="109"/>
    </location>
</feature>
<name>A0AAV2SGX1_MEGNR</name>
<keyword evidence="1" id="KW-0677">Repeat</keyword>
<feature type="chain" id="PRO_5043337711" evidence="4">
    <location>
        <begin position="23"/>
        <end position="109"/>
    </location>
</feature>
<evidence type="ECO:0000313" key="5">
    <source>
        <dbReference type="EMBL" id="CAL4197345.1"/>
    </source>
</evidence>
<evidence type="ECO:0000256" key="3">
    <source>
        <dbReference type="PROSITE-ProRule" id="PRU00023"/>
    </source>
</evidence>
<evidence type="ECO:0000256" key="2">
    <source>
        <dbReference type="ARBA" id="ARBA00023043"/>
    </source>
</evidence>
<dbReference type="EMBL" id="CAXKWB010073531">
    <property type="protein sequence ID" value="CAL4197345.1"/>
    <property type="molecule type" value="Genomic_DNA"/>
</dbReference>
<sequence length="109" mass="12365">MSWIRLLITLGTIFLLAPSVSATRQDLHGCSTIYGHWWTPEYCLRYMLHWAATSGNATLATNLIQTGWNVNLPHNLHRTPLHVAAHWGRSEVVSVLLQNGADYSIVDRW</sequence>
<dbReference type="Pfam" id="PF12796">
    <property type="entry name" value="Ank_2"/>
    <property type="match status" value="1"/>
</dbReference>
<feature type="repeat" description="ANK" evidence="3">
    <location>
        <begin position="76"/>
        <end position="108"/>
    </location>
</feature>
<dbReference type="InterPro" id="IPR002110">
    <property type="entry name" value="Ankyrin_rpt"/>
</dbReference>
<feature type="signal peptide" evidence="4">
    <location>
        <begin position="1"/>
        <end position="22"/>
    </location>
</feature>
<protein>
    <submittedName>
        <fullName evidence="5">Uncharacterized protein</fullName>
    </submittedName>
</protein>
<keyword evidence="2 3" id="KW-0040">ANK repeat</keyword>